<dbReference type="InterPro" id="IPR051809">
    <property type="entry name" value="Plant_receptor-like_S/T_kinase"/>
</dbReference>
<evidence type="ECO:0000256" key="8">
    <source>
        <dbReference type="ARBA" id="ARBA00022553"/>
    </source>
</evidence>
<dbReference type="InterPro" id="IPR032675">
    <property type="entry name" value="LRR_dom_sf"/>
</dbReference>
<dbReference type="PROSITE" id="PS00108">
    <property type="entry name" value="PROTEIN_KINASE_ST"/>
    <property type="match status" value="1"/>
</dbReference>
<dbReference type="FunFam" id="3.80.10.10:FF:000288">
    <property type="entry name" value="LRR receptor-like serine/threonine-protein kinase EFR"/>
    <property type="match status" value="1"/>
</dbReference>
<dbReference type="AlphaFoldDB" id="A0A2I0J1P4"/>
<dbReference type="EMBL" id="PGOL01002142">
    <property type="protein sequence ID" value="PKI50168.1"/>
    <property type="molecule type" value="Genomic_DNA"/>
</dbReference>
<proteinExistence type="inferred from homology"/>
<dbReference type="InterPro" id="IPR000719">
    <property type="entry name" value="Prot_kinase_dom"/>
</dbReference>
<keyword evidence="14 23" id="KW-0547">Nucleotide-binding</keyword>
<keyword evidence="6" id="KW-1003">Cell membrane</keyword>
<evidence type="ECO:0000256" key="15">
    <source>
        <dbReference type="ARBA" id="ARBA00022777"/>
    </source>
</evidence>
<evidence type="ECO:0000256" key="10">
    <source>
        <dbReference type="ARBA" id="ARBA00022679"/>
    </source>
</evidence>
<evidence type="ECO:0000256" key="18">
    <source>
        <dbReference type="ARBA" id="ARBA00023136"/>
    </source>
</evidence>
<evidence type="ECO:0000256" key="1">
    <source>
        <dbReference type="ARBA" id="ARBA00004162"/>
    </source>
</evidence>
<evidence type="ECO:0000313" key="26">
    <source>
        <dbReference type="EMBL" id="PKI50168.1"/>
    </source>
</evidence>
<comment type="subcellular location">
    <subcellularLocation>
        <location evidence="1">Cell membrane</location>
        <topology evidence="1">Single-pass membrane protein</topology>
    </subcellularLocation>
    <subcellularLocation>
        <location evidence="2">Membrane</location>
        <topology evidence="2">Single-pass type I membrane protein</topology>
    </subcellularLocation>
</comment>
<comment type="similarity">
    <text evidence="3">Belongs to the protein kinase superfamily. Ser/Thr protein kinase family.</text>
</comment>
<evidence type="ECO:0000256" key="19">
    <source>
        <dbReference type="ARBA" id="ARBA00023170"/>
    </source>
</evidence>
<keyword evidence="10" id="KW-0808">Transferase</keyword>
<evidence type="ECO:0000256" key="24">
    <source>
        <dbReference type="SAM" id="Phobius"/>
    </source>
</evidence>
<evidence type="ECO:0000256" key="2">
    <source>
        <dbReference type="ARBA" id="ARBA00004479"/>
    </source>
</evidence>
<dbReference type="Pfam" id="PF00560">
    <property type="entry name" value="LRR_1"/>
    <property type="match status" value="6"/>
</dbReference>
<keyword evidence="12" id="KW-0732">Signal</keyword>
<dbReference type="Pfam" id="PF08263">
    <property type="entry name" value="LRRNT_2"/>
    <property type="match status" value="1"/>
</dbReference>
<keyword evidence="27" id="KW-1185">Reference proteome</keyword>
<dbReference type="InterPro" id="IPR017441">
    <property type="entry name" value="Protein_kinase_ATP_BS"/>
</dbReference>
<dbReference type="InterPro" id="IPR008271">
    <property type="entry name" value="Ser/Thr_kinase_AS"/>
</dbReference>
<name>A0A2I0J1P4_PUNGR</name>
<dbReference type="PROSITE" id="PS00107">
    <property type="entry name" value="PROTEIN_KINASE_ATP"/>
    <property type="match status" value="1"/>
</dbReference>
<dbReference type="InterPro" id="IPR013210">
    <property type="entry name" value="LRR_N_plant-typ"/>
</dbReference>
<evidence type="ECO:0000259" key="25">
    <source>
        <dbReference type="PROSITE" id="PS50011"/>
    </source>
</evidence>
<evidence type="ECO:0000256" key="12">
    <source>
        <dbReference type="ARBA" id="ARBA00022729"/>
    </source>
</evidence>
<keyword evidence="19" id="KW-0675">Receptor</keyword>
<dbReference type="InterPro" id="IPR001611">
    <property type="entry name" value="Leu-rich_rpt"/>
</dbReference>
<organism evidence="26 27">
    <name type="scientific">Punica granatum</name>
    <name type="common">Pomegranate</name>
    <dbReference type="NCBI Taxonomy" id="22663"/>
    <lineage>
        <taxon>Eukaryota</taxon>
        <taxon>Viridiplantae</taxon>
        <taxon>Streptophyta</taxon>
        <taxon>Embryophyta</taxon>
        <taxon>Tracheophyta</taxon>
        <taxon>Spermatophyta</taxon>
        <taxon>Magnoliopsida</taxon>
        <taxon>eudicotyledons</taxon>
        <taxon>Gunneridae</taxon>
        <taxon>Pentapetalae</taxon>
        <taxon>rosids</taxon>
        <taxon>malvids</taxon>
        <taxon>Myrtales</taxon>
        <taxon>Lythraceae</taxon>
        <taxon>Punica</taxon>
    </lineage>
</organism>
<keyword evidence="9" id="KW-0433">Leucine-rich repeat</keyword>
<dbReference type="Gene3D" id="3.30.200.20">
    <property type="entry name" value="Phosphorylase Kinase, domain 1"/>
    <property type="match status" value="1"/>
</dbReference>
<dbReference type="FunFam" id="1.10.510.10:FF:000358">
    <property type="entry name" value="Putative leucine-rich repeat receptor-like serine/threonine-protein kinase"/>
    <property type="match status" value="1"/>
</dbReference>
<dbReference type="GO" id="GO:0005886">
    <property type="term" value="C:plasma membrane"/>
    <property type="evidence" value="ECO:0007669"/>
    <property type="project" value="UniProtKB-SubCell"/>
</dbReference>
<sequence>MAHGRIGEGKPPWRKSNSRACAIALSITNHQALLAFKGQIASDPSDALSSWNNSIHFCAWTGVACGKKHQRVTALQLRSRGLVGSLSPHVCNLTFLRYLNLENNHLNGILPQEISQLRRLQVLSLINNSFKGELPRNLTNCADLWFLHLGGNSLGGRIPVELGSLLKLTHLQLPLNQFTGEIPPELGNLSALTIFSLGVNYIQGSIPKQLGYLSNLEFLDLGTNNLSGHIPTSLYNISSILTFIVDQNTLEGSLPSNLFQTLPKLEGLHLGSNGFSGLVPSSINNASEAIIIEVQDNALVGPLPGDWGGLKNLDWLNLGDNKLSGHVPSSLYNISSIRLFSVANNSLSGSLPFDLFLTLPELEELYFGGNEFSGLVPSTMTNASRAVKIDLALNALVGPVPVDLGGLKNLQLLNFEVNNLGTEEGNDLSFLTSLINCTKLQELSVTDNRLKGILPYSIANFSSPLTTFGLHKNFISGTIPSGIGNLVNLQLLGLSENMLTGRIPGSIVKLSKLQELYLYHNNLSGVIPSTIGNLTSLSVLNFVNNMLEGTVPASLGNCTHLNFLGLDENLLVGVVPQELFGILSLSILSLAVNHLTGPIPSLVGKLANLQTLDVSENNMQGEIPSALGDCLVLEYLSLGANQFSGTIPPSISNLRGLNSLNLSRNKFSGQFPGFLANLPFVQSLDLSFNKFEGEVPIRGIFRNRSAVSVVGNNELCGGPPFLQLPKCKGGATKKNRKRRSSQGTVLVITVTVSIFSLLVGMIAIILYRSKRLKGGTAFASSTQDHHPMLSYGELSRATNGFSPTNMIGEGSFGAVYQGVLPSTGQIVAVKVLKLEEQGASRSFMAECEALRNIRHRNLVKIITSCSGIDFRGEDFKALIFEFMPKGSLEKWLHPVPNEMGGSDNNTRLSVIQRLGIAIDVATAVDYLHHQCHIGIVHSDLKPSNVLLGSDFSAHVSDFGLAKFLTVKASGTQSSSIGIRGTVGYVAPEYGVGGEVSARGDIYSFGILLLELFTGKRPTEPMFSGEFDLRGFVERSLPDGLNQVLDPSLCIGRVQGELKQCLLSVFRVGVMCSAAQPNERMDIGEAAAELQKAQDVLQVRRRRIRV</sequence>
<dbReference type="PANTHER" id="PTHR27008:SF499">
    <property type="entry name" value="OS06G0581500 PROTEIN"/>
    <property type="match status" value="1"/>
</dbReference>
<dbReference type="InterPro" id="IPR011009">
    <property type="entry name" value="Kinase-like_dom_sf"/>
</dbReference>
<evidence type="ECO:0000256" key="6">
    <source>
        <dbReference type="ARBA" id="ARBA00022475"/>
    </source>
</evidence>
<evidence type="ECO:0000256" key="3">
    <source>
        <dbReference type="ARBA" id="ARBA00008684"/>
    </source>
</evidence>
<dbReference type="FunFam" id="3.80.10.10:FF:000095">
    <property type="entry name" value="LRR receptor-like serine/threonine-protein kinase GSO1"/>
    <property type="match status" value="1"/>
</dbReference>
<dbReference type="FunFam" id="3.30.200.20:FF:000432">
    <property type="entry name" value="LRR receptor-like serine/threonine-protein kinase EFR"/>
    <property type="match status" value="1"/>
</dbReference>
<gene>
    <name evidence="26" type="ORF">CRG98_029412</name>
</gene>
<comment type="catalytic activity">
    <reaction evidence="22">
        <text>L-seryl-[protein] + ATP = O-phospho-L-seryl-[protein] + ADP + H(+)</text>
        <dbReference type="Rhea" id="RHEA:17989"/>
        <dbReference type="Rhea" id="RHEA-COMP:9863"/>
        <dbReference type="Rhea" id="RHEA-COMP:11604"/>
        <dbReference type="ChEBI" id="CHEBI:15378"/>
        <dbReference type="ChEBI" id="CHEBI:29999"/>
        <dbReference type="ChEBI" id="CHEBI:30616"/>
        <dbReference type="ChEBI" id="CHEBI:83421"/>
        <dbReference type="ChEBI" id="CHEBI:456216"/>
        <dbReference type="EC" id="2.7.11.1"/>
    </reaction>
</comment>
<evidence type="ECO:0000256" key="4">
    <source>
        <dbReference type="ARBA" id="ARBA00009592"/>
    </source>
</evidence>
<dbReference type="SMART" id="SM00369">
    <property type="entry name" value="LRR_TYP"/>
    <property type="match status" value="12"/>
</dbReference>
<evidence type="ECO:0000256" key="23">
    <source>
        <dbReference type="PROSITE-ProRule" id="PRU10141"/>
    </source>
</evidence>
<dbReference type="Gene3D" id="1.10.510.10">
    <property type="entry name" value="Transferase(Phosphotransferase) domain 1"/>
    <property type="match status" value="1"/>
</dbReference>
<feature type="domain" description="Protein kinase" evidence="25">
    <location>
        <begin position="801"/>
        <end position="1096"/>
    </location>
</feature>
<dbReference type="FunFam" id="3.80.10.10:FF:000041">
    <property type="entry name" value="LRR receptor-like serine/threonine-protein kinase ERECTA"/>
    <property type="match status" value="1"/>
</dbReference>
<dbReference type="GO" id="GO:0005524">
    <property type="term" value="F:ATP binding"/>
    <property type="evidence" value="ECO:0007669"/>
    <property type="project" value="UniProtKB-UniRule"/>
</dbReference>
<evidence type="ECO:0000256" key="17">
    <source>
        <dbReference type="ARBA" id="ARBA00022989"/>
    </source>
</evidence>
<evidence type="ECO:0000256" key="22">
    <source>
        <dbReference type="ARBA" id="ARBA00048679"/>
    </source>
</evidence>
<dbReference type="SUPFAM" id="SSF52058">
    <property type="entry name" value="L domain-like"/>
    <property type="match status" value="2"/>
</dbReference>
<keyword evidence="13" id="KW-0677">Repeat</keyword>
<dbReference type="InterPro" id="IPR055414">
    <property type="entry name" value="LRR_R13L4/SHOC2-like"/>
</dbReference>
<protein>
    <recommendedName>
        <fullName evidence="5">non-specific serine/threonine protein kinase</fullName>
        <ecNumber evidence="5">2.7.11.1</ecNumber>
    </recommendedName>
</protein>
<keyword evidence="20" id="KW-0325">Glycoprotein</keyword>
<keyword evidence="7" id="KW-0723">Serine/threonine-protein kinase</keyword>
<dbReference type="SMART" id="SM00220">
    <property type="entry name" value="S_TKc"/>
    <property type="match status" value="1"/>
</dbReference>
<evidence type="ECO:0000256" key="14">
    <source>
        <dbReference type="ARBA" id="ARBA00022741"/>
    </source>
</evidence>
<evidence type="ECO:0000256" key="11">
    <source>
        <dbReference type="ARBA" id="ARBA00022692"/>
    </source>
</evidence>
<evidence type="ECO:0000256" key="21">
    <source>
        <dbReference type="ARBA" id="ARBA00047899"/>
    </source>
</evidence>
<comment type="catalytic activity">
    <reaction evidence="21">
        <text>L-threonyl-[protein] + ATP = O-phospho-L-threonyl-[protein] + ADP + H(+)</text>
        <dbReference type="Rhea" id="RHEA:46608"/>
        <dbReference type="Rhea" id="RHEA-COMP:11060"/>
        <dbReference type="Rhea" id="RHEA-COMP:11605"/>
        <dbReference type="ChEBI" id="CHEBI:15378"/>
        <dbReference type="ChEBI" id="CHEBI:30013"/>
        <dbReference type="ChEBI" id="CHEBI:30616"/>
        <dbReference type="ChEBI" id="CHEBI:61977"/>
        <dbReference type="ChEBI" id="CHEBI:456216"/>
        <dbReference type="EC" id="2.7.11.1"/>
    </reaction>
</comment>
<dbReference type="PROSITE" id="PS50011">
    <property type="entry name" value="PROTEIN_KINASE_DOM"/>
    <property type="match status" value="1"/>
</dbReference>
<dbReference type="Pfam" id="PF00069">
    <property type="entry name" value="Pkinase"/>
    <property type="match status" value="1"/>
</dbReference>
<dbReference type="SUPFAM" id="SSF56112">
    <property type="entry name" value="Protein kinase-like (PK-like)"/>
    <property type="match status" value="1"/>
</dbReference>
<dbReference type="STRING" id="22663.A0A2I0J1P4"/>
<evidence type="ECO:0000256" key="9">
    <source>
        <dbReference type="ARBA" id="ARBA00022614"/>
    </source>
</evidence>
<keyword evidence="18 24" id="KW-0472">Membrane</keyword>
<dbReference type="PANTHER" id="PTHR27008">
    <property type="entry name" value="OS04G0122200 PROTEIN"/>
    <property type="match status" value="1"/>
</dbReference>
<comment type="similarity">
    <text evidence="4">Belongs to the RLP family.</text>
</comment>
<comment type="caution">
    <text evidence="26">The sequence shown here is derived from an EMBL/GenBank/DDBJ whole genome shotgun (WGS) entry which is preliminary data.</text>
</comment>
<feature type="binding site" evidence="23">
    <location>
        <position position="830"/>
    </location>
    <ligand>
        <name>ATP</name>
        <dbReference type="ChEBI" id="CHEBI:30616"/>
    </ligand>
</feature>
<dbReference type="InterPro" id="IPR003591">
    <property type="entry name" value="Leu-rich_rpt_typical-subtyp"/>
</dbReference>
<reference evidence="26 27" key="1">
    <citation type="submission" date="2017-11" db="EMBL/GenBank/DDBJ databases">
        <title>De-novo sequencing of pomegranate (Punica granatum L.) genome.</title>
        <authorList>
            <person name="Akparov Z."/>
            <person name="Amiraslanov A."/>
            <person name="Hajiyeva S."/>
            <person name="Abbasov M."/>
            <person name="Kaur K."/>
            <person name="Hamwieh A."/>
            <person name="Solovyev V."/>
            <person name="Salamov A."/>
            <person name="Braich B."/>
            <person name="Kosarev P."/>
            <person name="Mahmoud A."/>
            <person name="Hajiyev E."/>
            <person name="Babayeva S."/>
            <person name="Izzatullayeva V."/>
            <person name="Mammadov A."/>
            <person name="Mammadov A."/>
            <person name="Sharifova S."/>
            <person name="Ojaghi J."/>
            <person name="Eynullazada K."/>
            <person name="Bayramov B."/>
            <person name="Abdulazimova A."/>
            <person name="Shahmuradov I."/>
        </authorList>
    </citation>
    <scope>NUCLEOTIDE SEQUENCE [LARGE SCALE GENOMIC DNA]</scope>
    <source>
        <strain evidence="27">cv. AG2017</strain>
        <tissue evidence="26">Leaf</tissue>
    </source>
</reference>
<evidence type="ECO:0000256" key="13">
    <source>
        <dbReference type="ARBA" id="ARBA00022737"/>
    </source>
</evidence>
<evidence type="ECO:0000256" key="5">
    <source>
        <dbReference type="ARBA" id="ARBA00012513"/>
    </source>
</evidence>
<keyword evidence="11 24" id="KW-0812">Transmembrane</keyword>
<evidence type="ECO:0000256" key="7">
    <source>
        <dbReference type="ARBA" id="ARBA00022527"/>
    </source>
</evidence>
<keyword evidence="8" id="KW-0597">Phosphoprotein</keyword>
<feature type="transmembrane region" description="Helical" evidence="24">
    <location>
        <begin position="745"/>
        <end position="767"/>
    </location>
</feature>
<keyword evidence="15" id="KW-0418">Kinase</keyword>
<dbReference type="Pfam" id="PF23598">
    <property type="entry name" value="LRR_14"/>
    <property type="match status" value="2"/>
</dbReference>
<accession>A0A2I0J1P4</accession>
<evidence type="ECO:0000313" key="27">
    <source>
        <dbReference type="Proteomes" id="UP000233551"/>
    </source>
</evidence>
<dbReference type="EC" id="2.7.11.1" evidence="5"/>
<keyword evidence="16 23" id="KW-0067">ATP-binding</keyword>
<dbReference type="SMART" id="SM00365">
    <property type="entry name" value="LRR_SD22"/>
    <property type="match status" value="5"/>
</dbReference>
<keyword evidence="17 24" id="KW-1133">Transmembrane helix</keyword>
<evidence type="ECO:0000256" key="20">
    <source>
        <dbReference type="ARBA" id="ARBA00023180"/>
    </source>
</evidence>
<dbReference type="GO" id="GO:0004674">
    <property type="term" value="F:protein serine/threonine kinase activity"/>
    <property type="evidence" value="ECO:0007669"/>
    <property type="project" value="UniProtKB-KW"/>
</dbReference>
<dbReference type="Proteomes" id="UP000233551">
    <property type="component" value="Unassembled WGS sequence"/>
</dbReference>
<evidence type="ECO:0000256" key="16">
    <source>
        <dbReference type="ARBA" id="ARBA00022840"/>
    </source>
</evidence>
<dbReference type="Gene3D" id="3.80.10.10">
    <property type="entry name" value="Ribonuclease Inhibitor"/>
    <property type="match status" value="5"/>
</dbReference>